<comment type="caution">
    <text evidence="1">The sequence shown here is derived from an EMBL/GenBank/DDBJ whole genome shotgun (WGS) entry which is preliminary data.</text>
</comment>
<dbReference type="RefSeq" id="WP_025162403.1">
    <property type="nucleotide sequence ID" value="NZ_LBBT01000218.1"/>
</dbReference>
<sequence length="72" mass="8669">MTKRKITIELEQRYFNKKDLSNATYEYLLNKGHECYLVDEDTIILDGEKYMINEWNINNIVPTQQVILKLMK</sequence>
<dbReference type="AlphaFoldDB" id="A0A0M3DG38"/>
<gene>
    <name evidence="1" type="ORF">VN21_10655</name>
</gene>
<name>A0A0M3DG38_9FIRM</name>
<protein>
    <submittedName>
        <fullName evidence="1">Uncharacterized protein</fullName>
    </submittedName>
</protein>
<proteinExistence type="predicted"/>
<accession>A0A0M3DG38</accession>
<dbReference type="Proteomes" id="UP000034407">
    <property type="component" value="Unassembled WGS sequence"/>
</dbReference>
<dbReference type="EMBL" id="LBBT01000218">
    <property type="protein sequence ID" value="KKY01086.1"/>
    <property type="molecule type" value="Genomic_DNA"/>
</dbReference>
<evidence type="ECO:0000313" key="1">
    <source>
        <dbReference type="EMBL" id="KKY01086.1"/>
    </source>
</evidence>
<dbReference type="OrthoDB" id="2969827at2"/>
<organism evidence="1 2">
    <name type="scientific">Paraclostridium benzoelyticum</name>
    <dbReference type="NCBI Taxonomy" id="1629550"/>
    <lineage>
        <taxon>Bacteria</taxon>
        <taxon>Bacillati</taxon>
        <taxon>Bacillota</taxon>
        <taxon>Clostridia</taxon>
        <taxon>Peptostreptococcales</taxon>
        <taxon>Peptostreptococcaceae</taxon>
        <taxon>Paraclostridium</taxon>
    </lineage>
</organism>
<keyword evidence="2" id="KW-1185">Reference proteome</keyword>
<reference evidence="1 2" key="1">
    <citation type="submission" date="2015-04" db="EMBL/GenBank/DDBJ databases">
        <title>Microcin producing Clostridium sp. JC272T.</title>
        <authorList>
            <person name="Jyothsna T."/>
            <person name="Sasikala C."/>
            <person name="Ramana C."/>
        </authorList>
    </citation>
    <scope>NUCLEOTIDE SEQUENCE [LARGE SCALE GENOMIC DNA]</scope>
    <source>
        <strain evidence="1 2">JC272</strain>
    </source>
</reference>
<dbReference type="PATRIC" id="fig|1629550.3.peg.1583"/>
<evidence type="ECO:0000313" key="2">
    <source>
        <dbReference type="Proteomes" id="UP000034407"/>
    </source>
</evidence>